<proteinExistence type="predicted"/>
<name>A0ABQ1SD88_9FLAO</name>
<keyword evidence="2" id="KW-1185">Reference proteome</keyword>
<evidence type="ECO:0000313" key="1">
    <source>
        <dbReference type="EMBL" id="GGE29844.1"/>
    </source>
</evidence>
<evidence type="ECO:0000313" key="2">
    <source>
        <dbReference type="Proteomes" id="UP000599179"/>
    </source>
</evidence>
<protein>
    <submittedName>
        <fullName evidence="1">Uncharacterized protein</fullName>
    </submittedName>
</protein>
<gene>
    <name evidence="1" type="ORF">GCM10010832_07950</name>
</gene>
<sequence length="61" mass="7172">MYTFSVVLEIRIQHMEKIYSNNTKPKSEKLPSKKTKDFILNYSKALHIQQCKGLTVEMLIN</sequence>
<organism evidence="1 2">
    <name type="scientific">Psychroflexus planctonicus</name>
    <dbReference type="NCBI Taxonomy" id="1526575"/>
    <lineage>
        <taxon>Bacteria</taxon>
        <taxon>Pseudomonadati</taxon>
        <taxon>Bacteroidota</taxon>
        <taxon>Flavobacteriia</taxon>
        <taxon>Flavobacteriales</taxon>
        <taxon>Flavobacteriaceae</taxon>
        <taxon>Psychroflexus</taxon>
    </lineage>
</organism>
<reference evidence="2" key="1">
    <citation type="journal article" date="2019" name="Int. J. Syst. Evol. Microbiol.">
        <title>The Global Catalogue of Microorganisms (GCM) 10K type strain sequencing project: providing services to taxonomists for standard genome sequencing and annotation.</title>
        <authorList>
            <consortium name="The Broad Institute Genomics Platform"/>
            <consortium name="The Broad Institute Genome Sequencing Center for Infectious Disease"/>
            <person name="Wu L."/>
            <person name="Ma J."/>
        </authorList>
    </citation>
    <scope>NUCLEOTIDE SEQUENCE [LARGE SCALE GENOMIC DNA]</scope>
    <source>
        <strain evidence="2">CGMCC 1.12931</strain>
    </source>
</reference>
<accession>A0ABQ1SD88</accession>
<dbReference type="Proteomes" id="UP000599179">
    <property type="component" value="Unassembled WGS sequence"/>
</dbReference>
<comment type="caution">
    <text evidence="1">The sequence shown here is derived from an EMBL/GenBank/DDBJ whole genome shotgun (WGS) entry which is preliminary data.</text>
</comment>
<dbReference type="EMBL" id="BMGM01000003">
    <property type="protein sequence ID" value="GGE29844.1"/>
    <property type="molecule type" value="Genomic_DNA"/>
</dbReference>